<dbReference type="InterPro" id="IPR018490">
    <property type="entry name" value="cNMP-bd_dom_sf"/>
</dbReference>
<dbReference type="SUPFAM" id="SSF51206">
    <property type="entry name" value="cAMP-binding domain-like"/>
    <property type="match status" value="1"/>
</dbReference>
<evidence type="ECO:0000313" key="2">
    <source>
        <dbReference type="EMBL" id="RBL89328.1"/>
    </source>
</evidence>
<organism evidence="2 3">
    <name type="scientific">Chitinophaga flava</name>
    <dbReference type="NCBI Taxonomy" id="2259036"/>
    <lineage>
        <taxon>Bacteria</taxon>
        <taxon>Pseudomonadati</taxon>
        <taxon>Bacteroidota</taxon>
        <taxon>Chitinophagia</taxon>
        <taxon>Chitinophagales</taxon>
        <taxon>Chitinophagaceae</taxon>
        <taxon>Chitinophaga</taxon>
    </lineage>
</organism>
<evidence type="ECO:0000259" key="1">
    <source>
        <dbReference type="PROSITE" id="PS50042"/>
    </source>
</evidence>
<dbReference type="OrthoDB" id="680421at2"/>
<keyword evidence="3" id="KW-1185">Reference proteome</keyword>
<dbReference type="Pfam" id="PF00027">
    <property type="entry name" value="cNMP_binding"/>
    <property type="match status" value="1"/>
</dbReference>
<dbReference type="InterPro" id="IPR000595">
    <property type="entry name" value="cNMP-bd_dom"/>
</dbReference>
<gene>
    <name evidence="2" type="ORF">DF182_22665</name>
</gene>
<dbReference type="CDD" id="cd00038">
    <property type="entry name" value="CAP_ED"/>
    <property type="match status" value="1"/>
</dbReference>
<dbReference type="PROSITE" id="PS50042">
    <property type="entry name" value="CNMP_BINDING_3"/>
    <property type="match status" value="1"/>
</dbReference>
<proteinExistence type="predicted"/>
<evidence type="ECO:0000313" key="3">
    <source>
        <dbReference type="Proteomes" id="UP000253410"/>
    </source>
</evidence>
<dbReference type="Gene3D" id="2.60.120.10">
    <property type="entry name" value="Jelly Rolls"/>
    <property type="match status" value="1"/>
</dbReference>
<comment type="caution">
    <text evidence="2">The sequence shown here is derived from an EMBL/GenBank/DDBJ whole genome shotgun (WGS) entry which is preliminary data.</text>
</comment>
<dbReference type="RefSeq" id="WP_113618071.1">
    <property type="nucleotide sequence ID" value="NZ_QFFJ01000002.1"/>
</dbReference>
<reference evidence="2 3" key="1">
    <citation type="submission" date="2018-05" db="EMBL/GenBank/DDBJ databases">
        <title>Chitinophaga sp. K3CV102501T nov., isolated from isolated from a monsoon evergreen broad-leaved forest soil.</title>
        <authorList>
            <person name="Lv Y."/>
        </authorList>
    </citation>
    <scope>NUCLEOTIDE SEQUENCE [LARGE SCALE GENOMIC DNA]</scope>
    <source>
        <strain evidence="2 3">GDMCC 1.1325</strain>
    </source>
</reference>
<feature type="domain" description="Cyclic nucleotide-binding" evidence="1">
    <location>
        <begin position="8"/>
        <end position="111"/>
    </location>
</feature>
<accession>A0A365XT86</accession>
<name>A0A365XT86_9BACT</name>
<dbReference type="Proteomes" id="UP000253410">
    <property type="component" value="Unassembled WGS sequence"/>
</dbReference>
<dbReference type="InterPro" id="IPR014710">
    <property type="entry name" value="RmlC-like_jellyroll"/>
</dbReference>
<dbReference type="EMBL" id="QFFJ01000002">
    <property type="protein sequence ID" value="RBL89328.1"/>
    <property type="molecule type" value="Genomic_DNA"/>
</dbReference>
<dbReference type="AlphaFoldDB" id="A0A365XT86"/>
<protein>
    <submittedName>
        <fullName evidence="2">Crp/Fnr family transcriptional regulator</fullName>
    </submittedName>
</protein>
<sequence>MDIRKLSQLALLNEADFDQLDGLLKPVHLGKQDYFLREGAVCKQLAFIQSGALRSYYVKDNGEEITDCILFEGQIVTAYTSLIMGVPAYEHIQAITDCELLILEREDLYQLYDNNIRWANTGRVFGEMEFVMMEHRIRSFQQHSSKERYAELVRKHPRMIQQVPLQYLASYLGITPQHLSRLRKSIL</sequence>